<reference evidence="1 2" key="1">
    <citation type="journal article" date="2019" name="bioRxiv">
        <title>Genomics, evolutionary history and diagnostics of the Alternaria alternata species group including apple and Asian pear pathotypes.</title>
        <authorList>
            <person name="Armitage A.D."/>
            <person name="Cockerton H.M."/>
            <person name="Sreenivasaprasad S."/>
            <person name="Woodhall J.W."/>
            <person name="Lane C.R."/>
            <person name="Harrison R.J."/>
            <person name="Clarkson J.P."/>
        </authorList>
    </citation>
    <scope>NUCLEOTIDE SEQUENCE [LARGE SCALE GENOMIC DNA]</scope>
    <source>
        <strain evidence="1 2">FERA 650</strain>
    </source>
</reference>
<accession>A0ACB6F9N7</accession>
<organism evidence="1 2">
    <name type="scientific">Alternaria gaisen</name>
    <dbReference type="NCBI Taxonomy" id="167740"/>
    <lineage>
        <taxon>Eukaryota</taxon>
        <taxon>Fungi</taxon>
        <taxon>Dikarya</taxon>
        <taxon>Ascomycota</taxon>
        <taxon>Pezizomycotina</taxon>
        <taxon>Dothideomycetes</taxon>
        <taxon>Pleosporomycetidae</taxon>
        <taxon>Pleosporales</taxon>
        <taxon>Pleosporineae</taxon>
        <taxon>Pleosporaceae</taxon>
        <taxon>Alternaria</taxon>
        <taxon>Alternaria sect. Alternaria</taxon>
    </lineage>
</organism>
<dbReference type="Proteomes" id="UP000293547">
    <property type="component" value="Unassembled WGS sequence"/>
</dbReference>
<comment type="caution">
    <text evidence="1">The sequence shown here is derived from an EMBL/GenBank/DDBJ whole genome shotgun (WGS) entry which is preliminary data.</text>
</comment>
<evidence type="ECO:0000313" key="1">
    <source>
        <dbReference type="EMBL" id="KAB2101159.1"/>
    </source>
</evidence>
<gene>
    <name evidence="1" type="ORF">AG0111_0g10390</name>
</gene>
<protein>
    <submittedName>
        <fullName evidence="1">Uncharacterized protein</fullName>
    </submittedName>
</protein>
<evidence type="ECO:0000313" key="2">
    <source>
        <dbReference type="Proteomes" id="UP000293547"/>
    </source>
</evidence>
<keyword evidence="2" id="KW-1185">Reference proteome</keyword>
<proteinExistence type="predicted"/>
<sequence>MSSPTDNRKHKQFLDAALDSAITLAAREREVKRLDEKKERLLSQIEEMSIPVGGRESLDEVQTYDRNVRTAKAIFDKAWEMSKRDADKRFKAITQRTGALIRNASAVSESLLMEGLHNDGEGWGALSTQMKVPSLSDAIAASKKGNVKTGRSETSKVTGILNGSSVSSGAYSLALGPRSPRDAHPRPVSQYDDRMKPSSSRNSVDDVRPRPDFPRDTNVRPRRPSYPDPRSSDQHLSRSYTEKPSNSFDRSRQESPSRSQKRYSLRNPSSPPPGL</sequence>
<dbReference type="EMBL" id="PDWZ02000011">
    <property type="protein sequence ID" value="KAB2101159.1"/>
    <property type="molecule type" value="Genomic_DNA"/>
</dbReference>
<name>A0ACB6F9N7_9PLEO</name>